<proteinExistence type="predicted"/>
<comment type="caution">
    <text evidence="2">The sequence shown here is derived from an EMBL/GenBank/DDBJ whole genome shotgun (WGS) entry which is preliminary data.</text>
</comment>
<name>A0A645JJE1_9ZZZZ</name>
<feature type="region of interest" description="Disordered" evidence="1">
    <location>
        <begin position="1"/>
        <end position="31"/>
    </location>
</feature>
<dbReference type="EMBL" id="VSSQ01135769">
    <property type="protein sequence ID" value="MPN60464.1"/>
    <property type="molecule type" value="Genomic_DNA"/>
</dbReference>
<evidence type="ECO:0000313" key="2">
    <source>
        <dbReference type="EMBL" id="MPN60464.1"/>
    </source>
</evidence>
<evidence type="ECO:0000256" key="1">
    <source>
        <dbReference type="SAM" id="MobiDB-lite"/>
    </source>
</evidence>
<dbReference type="AlphaFoldDB" id="A0A645JJE1"/>
<feature type="compositionally biased region" description="Polar residues" evidence="1">
    <location>
        <begin position="15"/>
        <end position="26"/>
    </location>
</feature>
<accession>A0A645JJE1</accession>
<protein>
    <submittedName>
        <fullName evidence="2">Uncharacterized protein</fullName>
    </submittedName>
</protein>
<organism evidence="2">
    <name type="scientific">bioreactor metagenome</name>
    <dbReference type="NCBI Taxonomy" id="1076179"/>
    <lineage>
        <taxon>unclassified sequences</taxon>
        <taxon>metagenomes</taxon>
        <taxon>ecological metagenomes</taxon>
    </lineage>
</organism>
<gene>
    <name evidence="2" type="ORF">SDC9_208192</name>
</gene>
<sequence>MRNPRRDGRAGVANGSRTAAASSSPHQIGKAQIMRAQRACQTHRRAALIVKAGKAIDGARIDSRIARG</sequence>
<reference evidence="2" key="1">
    <citation type="submission" date="2019-08" db="EMBL/GenBank/DDBJ databases">
        <authorList>
            <person name="Kucharzyk K."/>
            <person name="Murdoch R.W."/>
            <person name="Higgins S."/>
            <person name="Loffler F."/>
        </authorList>
    </citation>
    <scope>NUCLEOTIDE SEQUENCE</scope>
</reference>